<feature type="region of interest" description="Disordered" evidence="1">
    <location>
        <begin position="113"/>
        <end position="136"/>
    </location>
</feature>
<evidence type="ECO:0008006" key="3">
    <source>
        <dbReference type="Google" id="ProtNLM"/>
    </source>
</evidence>
<accession>A0A2A3JUK7</accession>
<sequence>MTDDDRPRAHALIDRLSRLLREEIAAIGKGELARVEQLFPRKQELAGRDRAAFADPEPLLGGEDPAAAKLRESLSELRELIHGDLALLRRMTEATGAVAKEIDRIRERQSLRGVYGKDGTKSTQCVTQTQRFDQSV</sequence>
<name>A0A2A3JUK7_9RHOB</name>
<comment type="caution">
    <text evidence="2">The sequence shown here is derived from an EMBL/GenBank/DDBJ whole genome shotgun (WGS) entry which is preliminary data.</text>
</comment>
<feature type="compositionally biased region" description="Polar residues" evidence="1">
    <location>
        <begin position="121"/>
        <end position="136"/>
    </location>
</feature>
<organism evidence="2">
    <name type="scientific">Alloyangia mangrovi</name>
    <dbReference type="NCBI Taxonomy" id="1779329"/>
    <lineage>
        <taxon>Bacteria</taxon>
        <taxon>Pseudomonadati</taxon>
        <taxon>Pseudomonadota</taxon>
        <taxon>Alphaproteobacteria</taxon>
        <taxon>Rhodobacterales</taxon>
        <taxon>Roseobacteraceae</taxon>
        <taxon>Alloyangia</taxon>
    </lineage>
</organism>
<dbReference type="AlphaFoldDB" id="A0A2A3JUK7"/>
<reference evidence="2" key="1">
    <citation type="submission" date="2017-09" db="EMBL/GenBank/DDBJ databases">
        <title>Yangia sp. SAOS 153D whole genome sequencing.</title>
        <authorList>
            <person name="Verma A."/>
            <person name="Krishnamurthi S."/>
        </authorList>
    </citation>
    <scope>NUCLEOTIDE SEQUENCE [LARGE SCALE GENOMIC DNA]</scope>
    <source>
        <strain evidence="2">SAOS 153D</strain>
    </source>
</reference>
<evidence type="ECO:0000313" key="2">
    <source>
        <dbReference type="EMBL" id="PBD18159.1"/>
    </source>
</evidence>
<evidence type="ECO:0000256" key="1">
    <source>
        <dbReference type="SAM" id="MobiDB-lite"/>
    </source>
</evidence>
<gene>
    <name evidence="2" type="ORF">CLG85_16270</name>
</gene>
<protein>
    <recommendedName>
        <fullName evidence="3">FlgN protein</fullName>
    </recommendedName>
</protein>
<proteinExistence type="predicted"/>
<dbReference type="EMBL" id="NTHN01000272">
    <property type="protein sequence ID" value="PBD18159.1"/>
    <property type="molecule type" value="Genomic_DNA"/>
</dbReference>
<dbReference type="OrthoDB" id="7866198at2"/>